<organism evidence="15">
    <name type="scientific">Caldithrix abyssi</name>
    <dbReference type="NCBI Taxonomy" id="187145"/>
    <lineage>
        <taxon>Bacteria</taxon>
        <taxon>Pseudomonadati</taxon>
        <taxon>Calditrichota</taxon>
        <taxon>Calditrichia</taxon>
        <taxon>Calditrichales</taxon>
        <taxon>Calditrichaceae</taxon>
        <taxon>Caldithrix</taxon>
    </lineage>
</organism>
<comment type="subcellular location">
    <subcellularLocation>
        <location evidence="1 13">Cell membrane</location>
        <topology evidence="1 13">Multi-pass membrane protein</topology>
    </subcellularLocation>
</comment>
<evidence type="ECO:0000256" key="6">
    <source>
        <dbReference type="ARBA" id="ARBA00022989"/>
    </source>
</evidence>
<evidence type="ECO:0000256" key="1">
    <source>
        <dbReference type="ARBA" id="ARBA00004651"/>
    </source>
</evidence>
<comment type="caution">
    <text evidence="15">The sequence shown here is derived from an EMBL/GenBank/DDBJ whole genome shotgun (WGS) entry which is preliminary data.</text>
</comment>
<comment type="similarity">
    <text evidence="11">In the N-terminal section; belongs to the SecD/SecF family. SecD subfamily.</text>
</comment>
<evidence type="ECO:0000256" key="12">
    <source>
        <dbReference type="ARBA" id="ARBA00065973"/>
    </source>
</evidence>
<dbReference type="AlphaFoldDB" id="A0A7V5H5D8"/>
<dbReference type="EMBL" id="DRTD01000719">
    <property type="protein sequence ID" value="HHE56017.1"/>
    <property type="molecule type" value="Genomic_DNA"/>
</dbReference>
<dbReference type="Pfam" id="PF07549">
    <property type="entry name" value="Sec_GG"/>
    <property type="match status" value="1"/>
</dbReference>
<evidence type="ECO:0000256" key="11">
    <source>
        <dbReference type="ARBA" id="ARBA00061053"/>
    </source>
</evidence>
<dbReference type="SUPFAM" id="SSF82866">
    <property type="entry name" value="Multidrug efflux transporter AcrB transmembrane domain"/>
    <property type="match status" value="1"/>
</dbReference>
<dbReference type="InterPro" id="IPR022813">
    <property type="entry name" value="SecD/SecF_arch_bac"/>
</dbReference>
<comment type="similarity">
    <text evidence="13">Belongs to the SecD/SecF family. SecF subfamily.</text>
</comment>
<dbReference type="PANTHER" id="PTHR30081">
    <property type="entry name" value="PROTEIN-EXPORT MEMBRANE PROTEIN SEC"/>
    <property type="match status" value="1"/>
</dbReference>
<evidence type="ECO:0000256" key="5">
    <source>
        <dbReference type="ARBA" id="ARBA00022927"/>
    </source>
</evidence>
<accession>A0A7V5H5D8</accession>
<feature type="transmembrane region" description="Helical" evidence="13">
    <location>
        <begin position="241"/>
        <end position="259"/>
    </location>
</feature>
<dbReference type="Pfam" id="PF02355">
    <property type="entry name" value="SecD_SecF_C"/>
    <property type="match status" value="1"/>
</dbReference>
<evidence type="ECO:0000256" key="7">
    <source>
        <dbReference type="ARBA" id="ARBA00023010"/>
    </source>
</evidence>
<feature type="transmembrane region" description="Helical" evidence="13">
    <location>
        <begin position="265"/>
        <end position="290"/>
    </location>
</feature>
<evidence type="ECO:0000256" key="3">
    <source>
        <dbReference type="ARBA" id="ARBA00022475"/>
    </source>
</evidence>
<evidence type="ECO:0000256" key="2">
    <source>
        <dbReference type="ARBA" id="ARBA00022448"/>
    </source>
</evidence>
<name>A0A7V5H5D8_CALAY</name>
<feature type="domain" description="Protein export membrane protein SecD/SecF C-terminal" evidence="14">
    <location>
        <begin position="117"/>
        <end position="293"/>
    </location>
</feature>
<sequence>MRFFGKTNIQFIKVRKLAYVFSLSLIAISIISLILHGGPRYNIDFTGGTLVQLKFEKPIEIQKVRSAISIHGFGDAEIKHFGAPNEVVIRVGVSESDEEVATVIEKLISDQIKDNPYVVERVEKVGPKIGHELVLDAIKAILWSMILILIYVMWRFEFKYSIGAIAALAHDVTITLGIFSVFNIEISAPIIAALLTIVGYSLNDTIVVYDRIRENLRTIKRGDKQLPNIINRSINETLSRTIVTSGTTLLVVIVLYFFGGEVLRTFAFALIVGIGVGTYSSIFVASPILVDWKWQKA</sequence>
<dbReference type="InterPro" id="IPR005665">
    <property type="entry name" value="SecF_bac"/>
</dbReference>
<evidence type="ECO:0000256" key="8">
    <source>
        <dbReference type="ARBA" id="ARBA00023136"/>
    </source>
</evidence>
<dbReference type="NCBIfam" id="TIGR00966">
    <property type="entry name" value="transloc_SecF"/>
    <property type="match status" value="1"/>
</dbReference>
<feature type="transmembrane region" description="Helical" evidence="13">
    <location>
        <begin position="161"/>
        <end position="182"/>
    </location>
</feature>
<evidence type="ECO:0000313" key="15">
    <source>
        <dbReference type="EMBL" id="HHE56017.1"/>
    </source>
</evidence>
<dbReference type="InterPro" id="IPR022645">
    <property type="entry name" value="SecD/SecF_bac"/>
</dbReference>
<keyword evidence="8 13" id="KW-0472">Membrane</keyword>
<keyword evidence="5 13" id="KW-0653">Protein transport</keyword>
<comment type="function">
    <text evidence="9 13">Part of the Sec protein translocase complex. Interacts with the SecYEG preprotein conducting channel. SecDF uses the proton motive force (PMF) to complete protein translocation after the ATP-dependent function of SecA.</text>
</comment>
<dbReference type="GO" id="GO:0006605">
    <property type="term" value="P:protein targeting"/>
    <property type="evidence" value="ECO:0007669"/>
    <property type="project" value="UniProtKB-UniRule"/>
</dbReference>
<evidence type="ECO:0000256" key="9">
    <source>
        <dbReference type="ARBA" id="ARBA00059018"/>
    </source>
</evidence>
<reference evidence="15" key="1">
    <citation type="journal article" date="2020" name="mSystems">
        <title>Genome- and Community-Level Interaction Insights into Carbon Utilization and Element Cycling Functions of Hydrothermarchaeota in Hydrothermal Sediment.</title>
        <authorList>
            <person name="Zhou Z."/>
            <person name="Liu Y."/>
            <person name="Xu W."/>
            <person name="Pan J."/>
            <person name="Luo Z.H."/>
            <person name="Li M."/>
        </authorList>
    </citation>
    <scope>NUCLEOTIDE SEQUENCE [LARGE SCALE GENOMIC DNA]</scope>
    <source>
        <strain evidence="15">HyVt-76</strain>
    </source>
</reference>
<gene>
    <name evidence="13 15" type="primary">secF</name>
    <name evidence="15" type="ORF">ENL21_09560</name>
</gene>
<comment type="subunit">
    <text evidence="12">Part of the essential Sec protein translocation apparatus which comprises SecA, SecYEG and auxiliary proteins SecDF-YajC and YidC.</text>
</comment>
<keyword evidence="7 13" id="KW-0811">Translocation</keyword>
<dbReference type="Gene3D" id="1.20.1640.10">
    <property type="entry name" value="Multidrug efflux transporter AcrB transmembrane domain"/>
    <property type="match status" value="1"/>
</dbReference>
<keyword evidence="6 13" id="KW-1133">Transmembrane helix</keyword>
<evidence type="ECO:0000259" key="14">
    <source>
        <dbReference type="Pfam" id="PF02355"/>
    </source>
</evidence>
<dbReference type="InterPro" id="IPR048634">
    <property type="entry name" value="SecD_SecF_C"/>
</dbReference>
<evidence type="ECO:0000256" key="13">
    <source>
        <dbReference type="HAMAP-Rule" id="MF_01464"/>
    </source>
</evidence>
<evidence type="ECO:0000256" key="4">
    <source>
        <dbReference type="ARBA" id="ARBA00022692"/>
    </source>
</evidence>
<dbReference type="PANTHER" id="PTHR30081:SF8">
    <property type="entry name" value="PROTEIN TRANSLOCASE SUBUNIT SECF"/>
    <property type="match status" value="1"/>
</dbReference>
<protein>
    <recommendedName>
        <fullName evidence="13">Protein-export membrane protein SecF</fullName>
    </recommendedName>
</protein>
<dbReference type="HAMAP" id="MF_01464_B">
    <property type="entry name" value="SecF_B"/>
    <property type="match status" value="1"/>
</dbReference>
<dbReference type="FunFam" id="1.20.1640.10:FF:000024">
    <property type="entry name" value="Multifunctional fusion protein"/>
    <property type="match status" value="1"/>
</dbReference>
<dbReference type="InterPro" id="IPR055344">
    <property type="entry name" value="SecD_SecF_C_bact"/>
</dbReference>
<evidence type="ECO:0000256" key="10">
    <source>
        <dbReference type="ARBA" id="ARBA00060856"/>
    </source>
</evidence>
<dbReference type="GO" id="GO:0005886">
    <property type="term" value="C:plasma membrane"/>
    <property type="evidence" value="ECO:0007669"/>
    <property type="project" value="UniProtKB-SubCell"/>
</dbReference>
<feature type="transmembrane region" description="Helical" evidence="13">
    <location>
        <begin position="16"/>
        <end position="35"/>
    </location>
</feature>
<dbReference type="NCBIfam" id="TIGR00916">
    <property type="entry name" value="2A0604s01"/>
    <property type="match status" value="1"/>
</dbReference>
<dbReference type="GO" id="GO:0015450">
    <property type="term" value="F:protein-transporting ATPase activity"/>
    <property type="evidence" value="ECO:0007669"/>
    <property type="project" value="InterPro"/>
</dbReference>
<dbReference type="Proteomes" id="UP000886111">
    <property type="component" value="Unassembled WGS sequence"/>
</dbReference>
<feature type="transmembrane region" description="Helical" evidence="13">
    <location>
        <begin position="137"/>
        <end position="154"/>
    </location>
</feature>
<keyword evidence="2 13" id="KW-0813">Transport</keyword>
<dbReference type="PRINTS" id="PR01755">
    <property type="entry name" value="SECFTRNLCASE"/>
</dbReference>
<proteinExistence type="inferred from homology"/>
<comment type="similarity">
    <text evidence="10">In the C-terminal section; belongs to the SecD/SecF family. SecF subfamily.</text>
</comment>
<dbReference type="GO" id="GO:0043952">
    <property type="term" value="P:protein transport by the Sec complex"/>
    <property type="evidence" value="ECO:0007669"/>
    <property type="project" value="UniProtKB-UniRule"/>
</dbReference>
<comment type="subunit">
    <text evidence="13">Forms a complex with SecD. Part of the essential Sec protein translocation apparatus which comprises SecA, SecYEG and auxiliary proteins SecDF. Other proteins may also be involved.</text>
</comment>
<dbReference type="InterPro" id="IPR022646">
    <property type="entry name" value="SecD/SecF_CS"/>
</dbReference>
<feature type="transmembrane region" description="Helical" evidence="13">
    <location>
        <begin position="188"/>
        <end position="209"/>
    </location>
</feature>
<dbReference type="GO" id="GO:0065002">
    <property type="term" value="P:intracellular protein transmembrane transport"/>
    <property type="evidence" value="ECO:0007669"/>
    <property type="project" value="UniProtKB-UniRule"/>
</dbReference>
<keyword evidence="4 13" id="KW-0812">Transmembrane</keyword>
<keyword evidence="3 13" id="KW-1003">Cell membrane</keyword>